<gene>
    <name evidence="10" type="ORF">T459_21263</name>
</gene>
<dbReference type="OMA" id="YMNDMVL"/>
<dbReference type="InterPro" id="IPR016024">
    <property type="entry name" value="ARM-type_fold"/>
</dbReference>
<keyword evidence="6" id="KW-0653">Protein transport</keyword>
<feature type="region of interest" description="Disordered" evidence="8">
    <location>
        <begin position="1"/>
        <end position="23"/>
    </location>
</feature>
<evidence type="ECO:0000256" key="1">
    <source>
        <dbReference type="ARBA" id="ARBA00004123"/>
    </source>
</evidence>
<evidence type="ECO:0000313" key="11">
    <source>
        <dbReference type="Proteomes" id="UP000222542"/>
    </source>
</evidence>
<comment type="subcellular location">
    <subcellularLocation>
        <location evidence="2">Cytoplasm</location>
    </subcellularLocation>
    <subcellularLocation>
        <location evidence="1">Nucleus</location>
    </subcellularLocation>
</comment>
<evidence type="ECO:0000256" key="2">
    <source>
        <dbReference type="ARBA" id="ARBA00004496"/>
    </source>
</evidence>
<dbReference type="Gramene" id="PHT73986">
    <property type="protein sequence ID" value="PHT73986"/>
    <property type="gene ID" value="T459_21263"/>
</dbReference>
<evidence type="ECO:0000256" key="6">
    <source>
        <dbReference type="ARBA" id="ARBA00022927"/>
    </source>
</evidence>
<organism evidence="10 11">
    <name type="scientific">Capsicum annuum</name>
    <name type="common">Capsicum pepper</name>
    <dbReference type="NCBI Taxonomy" id="4072"/>
    <lineage>
        <taxon>Eukaryota</taxon>
        <taxon>Viridiplantae</taxon>
        <taxon>Streptophyta</taxon>
        <taxon>Embryophyta</taxon>
        <taxon>Tracheophyta</taxon>
        <taxon>Spermatophyta</taxon>
        <taxon>Magnoliopsida</taxon>
        <taxon>eudicotyledons</taxon>
        <taxon>Gunneridae</taxon>
        <taxon>Pentapetalae</taxon>
        <taxon>asterids</taxon>
        <taxon>lamiids</taxon>
        <taxon>Solanales</taxon>
        <taxon>Solanaceae</taxon>
        <taxon>Solanoideae</taxon>
        <taxon>Capsiceae</taxon>
        <taxon>Capsicum</taxon>
    </lineage>
</organism>
<keyword evidence="3" id="KW-0813">Transport</keyword>
<reference evidence="10 11" key="1">
    <citation type="journal article" date="2014" name="Nat. Genet.">
        <title>Genome sequence of the hot pepper provides insights into the evolution of pungency in Capsicum species.</title>
        <authorList>
            <person name="Kim S."/>
            <person name="Park M."/>
            <person name="Yeom S.I."/>
            <person name="Kim Y.M."/>
            <person name="Lee J.M."/>
            <person name="Lee H.A."/>
            <person name="Seo E."/>
            <person name="Choi J."/>
            <person name="Cheong K."/>
            <person name="Kim K.T."/>
            <person name="Jung K."/>
            <person name="Lee G.W."/>
            <person name="Oh S.K."/>
            <person name="Bae C."/>
            <person name="Kim S.B."/>
            <person name="Lee H.Y."/>
            <person name="Kim S.Y."/>
            <person name="Kim M.S."/>
            <person name="Kang B.C."/>
            <person name="Jo Y.D."/>
            <person name="Yang H.B."/>
            <person name="Jeong H.J."/>
            <person name="Kang W.H."/>
            <person name="Kwon J.K."/>
            <person name="Shin C."/>
            <person name="Lim J.Y."/>
            <person name="Park J.H."/>
            <person name="Huh J.H."/>
            <person name="Kim J.S."/>
            <person name="Kim B.D."/>
            <person name="Cohen O."/>
            <person name="Paran I."/>
            <person name="Suh M.C."/>
            <person name="Lee S.B."/>
            <person name="Kim Y.K."/>
            <person name="Shin Y."/>
            <person name="Noh S.J."/>
            <person name="Park J."/>
            <person name="Seo Y.S."/>
            <person name="Kwon S.Y."/>
            <person name="Kim H.A."/>
            <person name="Park J.M."/>
            <person name="Kim H.J."/>
            <person name="Choi S.B."/>
            <person name="Bosland P.W."/>
            <person name="Reeves G."/>
            <person name="Jo S.H."/>
            <person name="Lee B.W."/>
            <person name="Cho H.T."/>
            <person name="Choi H.S."/>
            <person name="Lee M.S."/>
            <person name="Yu Y."/>
            <person name="Do Choi Y."/>
            <person name="Park B.S."/>
            <person name="van Deynze A."/>
            <person name="Ashrafi H."/>
            <person name="Hill T."/>
            <person name="Kim W.T."/>
            <person name="Pai H.S."/>
            <person name="Ahn H.K."/>
            <person name="Yeam I."/>
            <person name="Giovannoni J.J."/>
            <person name="Rose J.K."/>
            <person name="Sorensen I."/>
            <person name="Lee S.J."/>
            <person name="Kim R.W."/>
            <person name="Choi I.Y."/>
            <person name="Choi B.S."/>
            <person name="Lim J.S."/>
            <person name="Lee Y.H."/>
            <person name="Choi D."/>
        </authorList>
    </citation>
    <scope>NUCLEOTIDE SEQUENCE [LARGE SCALE GENOMIC DNA]</scope>
    <source>
        <strain evidence="11">cv. CM334</strain>
    </source>
</reference>
<dbReference type="InterPro" id="IPR011989">
    <property type="entry name" value="ARM-like"/>
</dbReference>
<dbReference type="GO" id="GO:0008139">
    <property type="term" value="F:nuclear localization sequence binding"/>
    <property type="evidence" value="ECO:0000318"/>
    <property type="project" value="GO_Central"/>
</dbReference>
<sequence>MKLRRKWTRVRKAPQAPQVTEMDEVPRPDWDSFETILSNFMENPEEAGFIFSIMIQVDPDSVVLKIANSLGTVHNTDQSREFNVALLTRLLTNQDLGTNWNNLSVSSQSTLKCVLLDRIMLEESKAIITRLCDIVSDLAVSLLPDNNWPELLPFLHKCLTDSTSNSCSRLSAFLLYAQLADKTGETVVGCVKDLHSLFLNTLNNDDTLNDLDVRITATMAVIRFIQCVSSLNEKAQFQDLLPGMMRTLTDVLSNNDLEDAAVNVLNLFIELARNEPKFLRRQLVVIVGTMFEIAENKSLEEEIRHLAVEFMLTLVEAKEKVPGMMKKVPLFTNTCFAILLNLTLDIKDEPRFHTAEPVWNNDEPSWHCTEKQHEVSGATKSCSFGLNCLKRLSIALGGKTVTPIAMEQLPSYLVAPEWEKRHAALLAIAQISEGSSKVQICHISVFVMITLG</sequence>
<dbReference type="AlphaFoldDB" id="A0A2G2YW61"/>
<evidence type="ECO:0000256" key="8">
    <source>
        <dbReference type="SAM" id="MobiDB-lite"/>
    </source>
</evidence>
<protein>
    <recommendedName>
        <fullName evidence="9">IPO4/5-like TPR repeats domain-containing protein</fullName>
    </recommendedName>
</protein>
<dbReference type="EMBL" id="AYRZ02000008">
    <property type="protein sequence ID" value="PHT73986.1"/>
    <property type="molecule type" value="Genomic_DNA"/>
</dbReference>
<evidence type="ECO:0000313" key="10">
    <source>
        <dbReference type="EMBL" id="PHT73986.1"/>
    </source>
</evidence>
<dbReference type="GO" id="GO:0006606">
    <property type="term" value="P:protein import into nucleus"/>
    <property type="evidence" value="ECO:0000318"/>
    <property type="project" value="GO_Central"/>
</dbReference>
<dbReference type="GO" id="GO:0005634">
    <property type="term" value="C:nucleus"/>
    <property type="evidence" value="ECO:0000318"/>
    <property type="project" value="GO_Central"/>
</dbReference>
<dbReference type="GO" id="GO:0061608">
    <property type="term" value="F:nuclear import signal receptor activity"/>
    <property type="evidence" value="ECO:0000318"/>
    <property type="project" value="GO_Central"/>
</dbReference>
<keyword evidence="5" id="KW-0677">Repeat</keyword>
<dbReference type="Proteomes" id="UP000222542">
    <property type="component" value="Unassembled WGS sequence"/>
</dbReference>
<feature type="compositionally biased region" description="Basic residues" evidence="8">
    <location>
        <begin position="1"/>
        <end position="12"/>
    </location>
</feature>
<evidence type="ECO:0000256" key="4">
    <source>
        <dbReference type="ARBA" id="ARBA00022490"/>
    </source>
</evidence>
<dbReference type="InterPro" id="IPR040122">
    <property type="entry name" value="Importin_beta"/>
</dbReference>
<dbReference type="Pfam" id="PF18808">
    <property type="entry name" value="Importin_rep_4"/>
    <property type="match status" value="1"/>
</dbReference>
<feature type="domain" description="IPO4/5-like TPR repeats" evidence="9">
    <location>
        <begin position="129"/>
        <end position="287"/>
    </location>
</feature>
<evidence type="ECO:0000256" key="5">
    <source>
        <dbReference type="ARBA" id="ARBA00022737"/>
    </source>
</evidence>
<dbReference type="Pfam" id="PF25780">
    <property type="entry name" value="TPR_IPO5"/>
    <property type="match status" value="1"/>
</dbReference>
<dbReference type="GO" id="GO:0005737">
    <property type="term" value="C:cytoplasm"/>
    <property type="evidence" value="ECO:0000318"/>
    <property type="project" value="GO_Central"/>
</dbReference>
<keyword evidence="4" id="KW-0963">Cytoplasm</keyword>
<keyword evidence="11" id="KW-1185">Reference proteome</keyword>
<accession>A0A2G2YW61</accession>
<dbReference type="PANTHER" id="PTHR10527">
    <property type="entry name" value="IMPORTIN BETA"/>
    <property type="match status" value="1"/>
</dbReference>
<evidence type="ECO:0000259" key="9">
    <source>
        <dbReference type="Pfam" id="PF25780"/>
    </source>
</evidence>
<dbReference type="InterPro" id="IPR057672">
    <property type="entry name" value="TPR_IPO4/5"/>
</dbReference>
<comment type="caution">
    <text evidence="10">The sequence shown here is derived from an EMBL/GenBank/DDBJ whole genome shotgun (WGS) entry which is preliminary data.</text>
</comment>
<evidence type="ECO:0000256" key="3">
    <source>
        <dbReference type="ARBA" id="ARBA00022448"/>
    </source>
</evidence>
<dbReference type="Gene3D" id="1.25.10.10">
    <property type="entry name" value="Leucine-rich Repeat Variant"/>
    <property type="match status" value="1"/>
</dbReference>
<proteinExistence type="predicted"/>
<reference evidence="10 11" key="2">
    <citation type="journal article" date="2017" name="Genome Biol.">
        <title>New reference genome sequences of hot pepper reveal the massive evolution of plant disease-resistance genes by retroduplication.</title>
        <authorList>
            <person name="Kim S."/>
            <person name="Park J."/>
            <person name="Yeom S.I."/>
            <person name="Kim Y.M."/>
            <person name="Seo E."/>
            <person name="Kim K.T."/>
            <person name="Kim M.S."/>
            <person name="Lee J.M."/>
            <person name="Cheong K."/>
            <person name="Shin H.S."/>
            <person name="Kim S.B."/>
            <person name="Han K."/>
            <person name="Lee J."/>
            <person name="Park M."/>
            <person name="Lee H.A."/>
            <person name="Lee H.Y."/>
            <person name="Lee Y."/>
            <person name="Oh S."/>
            <person name="Lee J.H."/>
            <person name="Choi E."/>
            <person name="Choi E."/>
            <person name="Lee S.E."/>
            <person name="Jeon J."/>
            <person name="Kim H."/>
            <person name="Choi G."/>
            <person name="Song H."/>
            <person name="Lee J."/>
            <person name="Lee S.C."/>
            <person name="Kwon J.K."/>
            <person name="Lee H.Y."/>
            <person name="Koo N."/>
            <person name="Hong Y."/>
            <person name="Kim R.W."/>
            <person name="Kang W.H."/>
            <person name="Huh J.H."/>
            <person name="Kang B.C."/>
            <person name="Yang T.J."/>
            <person name="Lee Y.H."/>
            <person name="Bennetzen J.L."/>
            <person name="Choi D."/>
        </authorList>
    </citation>
    <scope>NUCLEOTIDE SEQUENCE [LARGE SCALE GENOMIC DNA]</scope>
    <source>
        <strain evidence="11">cv. CM334</strain>
    </source>
</reference>
<keyword evidence="7" id="KW-0539">Nucleus</keyword>
<evidence type="ECO:0000256" key="7">
    <source>
        <dbReference type="ARBA" id="ARBA00023242"/>
    </source>
</evidence>
<dbReference type="InterPro" id="IPR041653">
    <property type="entry name" value="Importin_rep_4"/>
</dbReference>
<name>A0A2G2YW61_CAPAN</name>
<dbReference type="STRING" id="4072.A0A2G2YW61"/>
<dbReference type="SUPFAM" id="SSF48371">
    <property type="entry name" value="ARM repeat"/>
    <property type="match status" value="1"/>
</dbReference>